<protein>
    <recommendedName>
        <fullName evidence="1">Reverse transcriptase domain-containing protein</fullName>
    </recommendedName>
</protein>
<gene>
    <name evidence="2" type="ORF">QYF61_019618</name>
</gene>
<evidence type="ECO:0000313" key="3">
    <source>
        <dbReference type="Proteomes" id="UP001333110"/>
    </source>
</evidence>
<dbReference type="AlphaFoldDB" id="A0AAN7RW14"/>
<name>A0AAN7RW14_MYCAM</name>
<sequence>MWFRAVVCTCREKTRKAKAQLELKLASVVSDNKKGFFKYVNFKRRSKENIGPILVVGGHLTNRDEEEAEAFNAFFAAVFNNTDRPWAALSPEVEDRECGNSDFPFVNTEIVRDQLYQLNVPKSMGPDGIHPRVLKELADVTAGPLSIIYQRSWESGKVPADWKLANVIPIYKKGMREDPGNYRPVNLTSVPGKIMEIILGTVERHLKNNAIIRHNQHGFTKGNKAFDTVFHSILLDKLSNCGTSGFTVRWVKNWLKGRAQRVVVNGSILGPVLFSIFINDLDAGVECTISKFADDTKLGGAVDSLEGQETLQRDLDRLEHWAMINGMKFNKLKCRILHLGPSNARHKYKLGEEWLESSPAERDLGVLVNSRLNMSQQCALAAKRANRILGCIKHSITSRSKEAISPLYSVLVRPHLEYCVQFWAPQSKKDVKVLECVQRRATKLVTGLEGISYEEQLRTLGLSSLERLRGDLIALYSFLRRGSGEGGADLFSLVSGHRTHGSGSKLCHGRFRLDIRKHFFTKRAVKHCYRLPREVVDAPSLDLGLFSLEKRRLKEHLIKKYKYLMGWCTKDGPKLFLAVPSDKKQ</sequence>
<comment type="caution">
    <text evidence="2">The sequence shown here is derived from an EMBL/GenBank/DDBJ whole genome shotgun (WGS) entry which is preliminary data.</text>
</comment>
<dbReference type="Proteomes" id="UP001333110">
    <property type="component" value="Unassembled WGS sequence"/>
</dbReference>
<feature type="domain" description="Reverse transcriptase" evidence="1">
    <location>
        <begin position="172"/>
        <end position="344"/>
    </location>
</feature>
<evidence type="ECO:0000313" key="2">
    <source>
        <dbReference type="EMBL" id="KAK4822709.1"/>
    </source>
</evidence>
<evidence type="ECO:0000259" key="1">
    <source>
        <dbReference type="Pfam" id="PF00078"/>
    </source>
</evidence>
<proteinExistence type="predicted"/>
<dbReference type="CDD" id="cd01650">
    <property type="entry name" value="RT_nLTR_like"/>
    <property type="match status" value="1"/>
</dbReference>
<accession>A0AAN7RW14</accession>
<dbReference type="PANTHER" id="PTHR33332">
    <property type="entry name" value="REVERSE TRANSCRIPTASE DOMAIN-CONTAINING PROTEIN"/>
    <property type="match status" value="1"/>
</dbReference>
<keyword evidence="3" id="KW-1185">Reference proteome</keyword>
<dbReference type="InterPro" id="IPR000477">
    <property type="entry name" value="RT_dom"/>
</dbReference>
<dbReference type="Pfam" id="PF00078">
    <property type="entry name" value="RVT_1"/>
    <property type="match status" value="1"/>
</dbReference>
<dbReference type="EMBL" id="JAUNZN010000004">
    <property type="protein sequence ID" value="KAK4822709.1"/>
    <property type="molecule type" value="Genomic_DNA"/>
</dbReference>
<reference evidence="2 3" key="1">
    <citation type="journal article" date="2023" name="J. Hered.">
        <title>Chromosome-level genome of the wood stork (Mycteria americana) provides insight into avian chromosome evolution.</title>
        <authorList>
            <person name="Flamio R. Jr."/>
            <person name="Ramstad K.M."/>
        </authorList>
    </citation>
    <scope>NUCLEOTIDE SEQUENCE [LARGE SCALE GENOMIC DNA]</scope>
    <source>
        <strain evidence="2">JAX WOST 10</strain>
    </source>
</reference>
<organism evidence="2 3">
    <name type="scientific">Mycteria americana</name>
    <name type="common">Wood stork</name>
    <dbReference type="NCBI Taxonomy" id="33587"/>
    <lineage>
        <taxon>Eukaryota</taxon>
        <taxon>Metazoa</taxon>
        <taxon>Chordata</taxon>
        <taxon>Craniata</taxon>
        <taxon>Vertebrata</taxon>
        <taxon>Euteleostomi</taxon>
        <taxon>Archelosauria</taxon>
        <taxon>Archosauria</taxon>
        <taxon>Dinosauria</taxon>
        <taxon>Saurischia</taxon>
        <taxon>Theropoda</taxon>
        <taxon>Coelurosauria</taxon>
        <taxon>Aves</taxon>
        <taxon>Neognathae</taxon>
        <taxon>Neoaves</taxon>
        <taxon>Aequornithes</taxon>
        <taxon>Ciconiiformes</taxon>
        <taxon>Ciconiidae</taxon>
        <taxon>Mycteria</taxon>
    </lineage>
</organism>